<dbReference type="Proteomes" id="UP000827872">
    <property type="component" value="Linkage Group LG05"/>
</dbReference>
<gene>
    <name evidence="1" type="ORF">K3G42_026083</name>
</gene>
<keyword evidence="2" id="KW-1185">Reference proteome</keyword>
<proteinExistence type="predicted"/>
<evidence type="ECO:0000313" key="1">
    <source>
        <dbReference type="EMBL" id="KAH8000544.1"/>
    </source>
</evidence>
<protein>
    <submittedName>
        <fullName evidence="1">Uncharacterized protein</fullName>
    </submittedName>
</protein>
<sequence>MEPSGRFLLWFLSVWEGVSWQADSNLCLRFKSSGTMDAIFSPHRKLLAVSSSREDPLSPQGSHPEQRRAKREVPRRQPGKGNSRAKKKALLLETHESGGNSQQEHWQCLQHQRHLQGAAGGSCATANGKRGSQIGSLQAPQGAEETNASSPEPAQSIASAPEGAAEGTGPEQANATEDPQRSLQHRQDRDGGGGDFFFSPF</sequence>
<evidence type="ECO:0000313" key="2">
    <source>
        <dbReference type="Proteomes" id="UP000827872"/>
    </source>
</evidence>
<accession>A0ACB8F6N2</accession>
<reference evidence="1" key="1">
    <citation type="submission" date="2021-08" db="EMBL/GenBank/DDBJ databases">
        <title>The first chromosome-level gecko genome reveals the dynamic sex chromosomes of Neotropical dwarf geckos (Sphaerodactylidae: Sphaerodactylus).</title>
        <authorList>
            <person name="Pinto B.J."/>
            <person name="Keating S.E."/>
            <person name="Gamble T."/>
        </authorList>
    </citation>
    <scope>NUCLEOTIDE SEQUENCE</scope>
    <source>
        <strain evidence="1">TG3544</strain>
    </source>
</reference>
<name>A0ACB8F6N2_9SAUR</name>
<dbReference type="EMBL" id="CM037618">
    <property type="protein sequence ID" value="KAH8000544.1"/>
    <property type="molecule type" value="Genomic_DNA"/>
</dbReference>
<comment type="caution">
    <text evidence="1">The sequence shown here is derived from an EMBL/GenBank/DDBJ whole genome shotgun (WGS) entry which is preliminary data.</text>
</comment>
<organism evidence="1 2">
    <name type="scientific">Sphaerodactylus townsendi</name>
    <dbReference type="NCBI Taxonomy" id="933632"/>
    <lineage>
        <taxon>Eukaryota</taxon>
        <taxon>Metazoa</taxon>
        <taxon>Chordata</taxon>
        <taxon>Craniata</taxon>
        <taxon>Vertebrata</taxon>
        <taxon>Euteleostomi</taxon>
        <taxon>Lepidosauria</taxon>
        <taxon>Squamata</taxon>
        <taxon>Bifurcata</taxon>
        <taxon>Gekkota</taxon>
        <taxon>Sphaerodactylidae</taxon>
        <taxon>Sphaerodactylus</taxon>
    </lineage>
</organism>